<dbReference type="InterPro" id="IPR036366">
    <property type="entry name" value="PGBDSf"/>
</dbReference>
<dbReference type="Gene3D" id="1.10.101.10">
    <property type="entry name" value="PGBD-like superfamily/PGBD"/>
    <property type="match status" value="1"/>
</dbReference>
<dbReference type="AlphaFoldDB" id="A0A2S9IQB0"/>
<gene>
    <name evidence="3" type="ORF">C5748_14930</name>
</gene>
<keyword evidence="4" id="KW-1185">Reference proteome</keyword>
<evidence type="ECO:0000313" key="4">
    <source>
        <dbReference type="Proteomes" id="UP000239434"/>
    </source>
</evidence>
<accession>A0A2S9IQB0</accession>
<dbReference type="EMBL" id="PVBR01000010">
    <property type="protein sequence ID" value="PRD42714.1"/>
    <property type="molecule type" value="Genomic_DNA"/>
</dbReference>
<comment type="caution">
    <text evidence="3">The sequence shown here is derived from an EMBL/GenBank/DDBJ whole genome shotgun (WGS) entry which is preliminary data.</text>
</comment>
<proteinExistence type="predicted"/>
<evidence type="ECO:0000259" key="1">
    <source>
        <dbReference type="Pfam" id="PF01471"/>
    </source>
</evidence>
<dbReference type="InterPro" id="IPR002477">
    <property type="entry name" value="Peptidoglycan-bd-like"/>
</dbReference>
<feature type="domain" description="Peptidoglycan binding-like" evidence="1">
    <location>
        <begin position="223"/>
        <end position="277"/>
    </location>
</feature>
<dbReference type="Pfam" id="PF11860">
    <property type="entry name" value="Muramidase"/>
    <property type="match status" value="1"/>
</dbReference>
<sequence>MFETQTIREIIAAAKQSGVEPAALLAVAQVESGGRATAHVNSRDEPLIRFEGHYFDRRLVGKKQAEARRLGLAAPKAGGVKNPAAQSGRWQLLARAARIDKNAALESVSWGLGQVMGAHWQWLGYENVEALVTEARSSAAGQIRLMLRFIEKSGLVGMLNEHDWAGFARRYNGPLYRRYGYDGKMAEAWKSYRERLLLDSEDMGEQSALLTTKATLLRTGAKGDAVRELQQMLTSLGYPATPDGDFGPATARAVSRFQNDHGLEPDGIAGPMTFTALERALPPAFPDEHRWDRVLRLLSWAANILRPGFHPRITGRAVDKLISQD</sequence>
<organism evidence="3 4">
    <name type="scientific">Phyllobacterium phragmitis</name>
    <dbReference type="NCBI Taxonomy" id="2670329"/>
    <lineage>
        <taxon>Bacteria</taxon>
        <taxon>Pseudomonadati</taxon>
        <taxon>Pseudomonadota</taxon>
        <taxon>Alphaproteobacteria</taxon>
        <taxon>Hyphomicrobiales</taxon>
        <taxon>Phyllobacteriaceae</taxon>
        <taxon>Phyllobacterium</taxon>
    </lineage>
</organism>
<evidence type="ECO:0000313" key="3">
    <source>
        <dbReference type="EMBL" id="PRD42714.1"/>
    </source>
</evidence>
<dbReference type="InterPro" id="IPR036365">
    <property type="entry name" value="PGBD-like_sf"/>
</dbReference>
<protein>
    <submittedName>
        <fullName evidence="3">Peptidoglycan-binding protein</fullName>
    </submittedName>
</protein>
<reference evidence="3 4" key="1">
    <citation type="submission" date="2018-02" db="EMBL/GenBank/DDBJ databases">
        <title>The draft genome of Phyllobacterium sp. 1N-3.</title>
        <authorList>
            <person name="Liu L."/>
            <person name="Li L."/>
            <person name="Zhang X."/>
            <person name="Wang T."/>
            <person name="Liang L."/>
        </authorList>
    </citation>
    <scope>NUCLEOTIDE SEQUENCE [LARGE SCALE GENOMIC DNA]</scope>
    <source>
        <strain evidence="3 4">1N-3</strain>
    </source>
</reference>
<dbReference type="InterPro" id="IPR024408">
    <property type="entry name" value="Muramidase"/>
</dbReference>
<evidence type="ECO:0000259" key="2">
    <source>
        <dbReference type="Pfam" id="PF11860"/>
    </source>
</evidence>
<dbReference type="SUPFAM" id="SSF47090">
    <property type="entry name" value="PGBD-like"/>
    <property type="match status" value="1"/>
</dbReference>
<dbReference type="Proteomes" id="UP000239434">
    <property type="component" value="Unassembled WGS sequence"/>
</dbReference>
<feature type="domain" description="N-acetylmuramidase" evidence="2">
    <location>
        <begin position="20"/>
        <end position="192"/>
    </location>
</feature>
<name>A0A2S9IQB0_9HYPH</name>
<dbReference type="Pfam" id="PF01471">
    <property type="entry name" value="PG_binding_1"/>
    <property type="match status" value="1"/>
</dbReference>
<dbReference type="Gene3D" id="1.10.530.10">
    <property type="match status" value="1"/>
</dbReference>
<dbReference type="InterPro" id="IPR023346">
    <property type="entry name" value="Lysozyme-like_dom_sf"/>
</dbReference>
<dbReference type="SUPFAM" id="SSF53955">
    <property type="entry name" value="Lysozyme-like"/>
    <property type="match status" value="1"/>
</dbReference>